<evidence type="ECO:0000313" key="2">
    <source>
        <dbReference type="Proteomes" id="UP001314170"/>
    </source>
</evidence>
<keyword evidence="2" id="KW-1185">Reference proteome</keyword>
<dbReference type="Proteomes" id="UP001314170">
    <property type="component" value="Unassembled WGS sequence"/>
</dbReference>
<gene>
    <name evidence="1" type="ORF">DCAF_LOCUS11164</name>
</gene>
<proteinExistence type="predicted"/>
<sequence length="67" mass="8023">MAGHCHDSYLIRETCMVLSAIKRLTKKEKFAKEMKRERIWSSGRYAFRKWMKWSVSKALCSSHIQEK</sequence>
<dbReference type="AlphaFoldDB" id="A0AAV1RIX1"/>
<protein>
    <submittedName>
        <fullName evidence="1">Uncharacterized protein</fullName>
    </submittedName>
</protein>
<comment type="caution">
    <text evidence="1">The sequence shown here is derived from an EMBL/GenBank/DDBJ whole genome shotgun (WGS) entry which is preliminary data.</text>
</comment>
<dbReference type="EMBL" id="CAWUPB010000994">
    <property type="protein sequence ID" value="CAK7336157.1"/>
    <property type="molecule type" value="Genomic_DNA"/>
</dbReference>
<name>A0AAV1RIX1_9ROSI</name>
<evidence type="ECO:0000313" key="1">
    <source>
        <dbReference type="EMBL" id="CAK7336157.1"/>
    </source>
</evidence>
<accession>A0AAV1RIX1</accession>
<reference evidence="1 2" key="1">
    <citation type="submission" date="2024-01" db="EMBL/GenBank/DDBJ databases">
        <authorList>
            <person name="Waweru B."/>
        </authorList>
    </citation>
    <scope>NUCLEOTIDE SEQUENCE [LARGE SCALE GENOMIC DNA]</scope>
</reference>
<organism evidence="1 2">
    <name type="scientific">Dovyalis caffra</name>
    <dbReference type="NCBI Taxonomy" id="77055"/>
    <lineage>
        <taxon>Eukaryota</taxon>
        <taxon>Viridiplantae</taxon>
        <taxon>Streptophyta</taxon>
        <taxon>Embryophyta</taxon>
        <taxon>Tracheophyta</taxon>
        <taxon>Spermatophyta</taxon>
        <taxon>Magnoliopsida</taxon>
        <taxon>eudicotyledons</taxon>
        <taxon>Gunneridae</taxon>
        <taxon>Pentapetalae</taxon>
        <taxon>rosids</taxon>
        <taxon>fabids</taxon>
        <taxon>Malpighiales</taxon>
        <taxon>Salicaceae</taxon>
        <taxon>Flacourtieae</taxon>
        <taxon>Dovyalis</taxon>
    </lineage>
</organism>